<evidence type="ECO:0000259" key="1">
    <source>
        <dbReference type="Pfam" id="PF02036"/>
    </source>
</evidence>
<dbReference type="Proteomes" id="UP001497623">
    <property type="component" value="Unassembled WGS sequence"/>
</dbReference>
<dbReference type="AlphaFoldDB" id="A0AAV2SI12"/>
<gene>
    <name evidence="2" type="ORF">MNOR_LOCUS36630</name>
</gene>
<dbReference type="SUPFAM" id="SSF55718">
    <property type="entry name" value="SCP-like"/>
    <property type="match status" value="1"/>
</dbReference>
<dbReference type="EMBL" id="CAXKWB010068035">
    <property type="protein sequence ID" value="CAL4191723.1"/>
    <property type="molecule type" value="Genomic_DNA"/>
</dbReference>
<dbReference type="GO" id="GO:0005829">
    <property type="term" value="C:cytosol"/>
    <property type="evidence" value="ECO:0007669"/>
    <property type="project" value="TreeGrafter"/>
</dbReference>
<dbReference type="Gene3D" id="3.30.1050.10">
    <property type="entry name" value="SCP2 sterol-binding domain"/>
    <property type="match status" value="1"/>
</dbReference>
<keyword evidence="3" id="KW-1185">Reference proteome</keyword>
<feature type="non-terminal residue" evidence="2">
    <location>
        <position position="1"/>
    </location>
</feature>
<dbReference type="FunFam" id="3.30.1050.10:FF:000001">
    <property type="entry name" value="Putative Non-specific lipid-transfer protein"/>
    <property type="match status" value="1"/>
</dbReference>
<dbReference type="InterPro" id="IPR003033">
    <property type="entry name" value="SCP2_sterol-bd_dom"/>
</dbReference>
<feature type="domain" description="SCP2" evidence="1">
    <location>
        <begin position="56"/>
        <end position="154"/>
    </location>
</feature>
<reference evidence="2 3" key="1">
    <citation type="submission" date="2024-05" db="EMBL/GenBank/DDBJ databases">
        <authorList>
            <person name="Wallberg A."/>
        </authorList>
    </citation>
    <scope>NUCLEOTIDE SEQUENCE [LARGE SCALE GENOMIC DNA]</scope>
</reference>
<name>A0AAV2SI12_MEGNR</name>
<comment type="caution">
    <text evidence="2">The sequence shown here is derived from an EMBL/GenBank/DDBJ whole genome shotgun (WGS) entry which is preliminary data.</text>
</comment>
<protein>
    <recommendedName>
        <fullName evidence="1">SCP2 domain-containing protein</fullName>
    </recommendedName>
</protein>
<dbReference type="PANTHER" id="PTHR10094:SF25">
    <property type="entry name" value="SCP2 STEROL-BINDING DOMAIN-CONTAINING PROTEIN 1"/>
    <property type="match status" value="1"/>
</dbReference>
<evidence type="ECO:0000313" key="2">
    <source>
        <dbReference type="EMBL" id="CAL4191723.1"/>
    </source>
</evidence>
<dbReference type="Pfam" id="PF02036">
    <property type="entry name" value="SCP2"/>
    <property type="match status" value="1"/>
</dbReference>
<dbReference type="PANTHER" id="PTHR10094">
    <property type="entry name" value="STEROL CARRIER PROTEIN 2 SCP-2 FAMILY PROTEIN"/>
    <property type="match status" value="1"/>
</dbReference>
<proteinExistence type="predicted"/>
<sequence length="162" mass="16964">QLHPVKQAKQASLHHIIRFCGASEIALYKMGFSSIVAHATAAGSGGFESDEIFENIKAALQADGANLVKKVKGVYCFVVTGGPGGAQVKWVVDAKNGTGSVTKDGTAKADCTITMKDGDLVGLMNGTLNSQKAFFQGKLKIKGNMGLAMKLSEFQNGAKSKL</sequence>
<evidence type="ECO:0000313" key="3">
    <source>
        <dbReference type="Proteomes" id="UP001497623"/>
    </source>
</evidence>
<accession>A0AAV2SI12</accession>
<dbReference type="InterPro" id="IPR036527">
    <property type="entry name" value="SCP2_sterol-bd_dom_sf"/>
</dbReference>
<organism evidence="2 3">
    <name type="scientific">Meganyctiphanes norvegica</name>
    <name type="common">Northern krill</name>
    <name type="synonym">Thysanopoda norvegica</name>
    <dbReference type="NCBI Taxonomy" id="48144"/>
    <lineage>
        <taxon>Eukaryota</taxon>
        <taxon>Metazoa</taxon>
        <taxon>Ecdysozoa</taxon>
        <taxon>Arthropoda</taxon>
        <taxon>Crustacea</taxon>
        <taxon>Multicrustacea</taxon>
        <taxon>Malacostraca</taxon>
        <taxon>Eumalacostraca</taxon>
        <taxon>Eucarida</taxon>
        <taxon>Euphausiacea</taxon>
        <taxon>Euphausiidae</taxon>
        <taxon>Meganyctiphanes</taxon>
    </lineage>
</organism>